<evidence type="ECO:0008006" key="3">
    <source>
        <dbReference type="Google" id="ProtNLM"/>
    </source>
</evidence>
<reference evidence="1 2" key="1">
    <citation type="submission" date="2014-08" db="EMBL/GenBank/DDBJ databases">
        <authorList>
            <person name="den Bakker H.C."/>
        </authorList>
    </citation>
    <scope>NUCLEOTIDE SEQUENCE [LARGE SCALE GENOMIC DNA]</scope>
    <source>
        <strain evidence="1 2">DSM 18334</strain>
    </source>
</reference>
<reference evidence="1 2" key="2">
    <citation type="submission" date="2014-10" db="EMBL/GenBank/DDBJ databases">
        <title>Comparative genomics of the Paenibacillus odorifer group.</title>
        <authorList>
            <person name="Tsai Y.-C."/>
            <person name="Martin N."/>
            <person name="Korlach J."/>
            <person name="Wiedmann M."/>
        </authorList>
    </citation>
    <scope>NUCLEOTIDE SEQUENCE [LARGE SCALE GENOMIC DNA]</scope>
    <source>
        <strain evidence="1 2">DSM 18334</strain>
    </source>
</reference>
<gene>
    <name evidence="1" type="ORF">PWYN_09410</name>
</gene>
<dbReference type="AlphaFoldDB" id="A0A098MBV1"/>
<evidence type="ECO:0000313" key="2">
    <source>
        <dbReference type="Proteomes" id="UP000029734"/>
    </source>
</evidence>
<sequence length="152" mass="17064">MTAPSLSHSRTNAHLFAEFVQKYTGSVYSLSSILTESSVKAEEVSIHTFAELHKSFRQDRFNPQLGPIQAYQICIRECYAFLESCTSSSEIMLCPADKVLCALRFGLKLPLSEISAVLEETPPALKAKLRRVREKMNGEIKHSYLNSTHVIV</sequence>
<evidence type="ECO:0000313" key="1">
    <source>
        <dbReference type="EMBL" id="KGE19533.1"/>
    </source>
</evidence>
<keyword evidence="2" id="KW-1185">Reference proteome</keyword>
<name>A0A098MBV1_9BACL</name>
<organism evidence="1 2">
    <name type="scientific">Paenibacillus wynnii</name>
    <dbReference type="NCBI Taxonomy" id="268407"/>
    <lineage>
        <taxon>Bacteria</taxon>
        <taxon>Bacillati</taxon>
        <taxon>Bacillota</taxon>
        <taxon>Bacilli</taxon>
        <taxon>Bacillales</taxon>
        <taxon>Paenibacillaceae</taxon>
        <taxon>Paenibacillus</taxon>
    </lineage>
</organism>
<protein>
    <recommendedName>
        <fullName evidence="3">RNA polymerase sigma factor 70 region 4 type 2 domain-containing protein</fullName>
    </recommendedName>
</protein>
<dbReference type="EMBL" id="JQCR01000002">
    <property type="protein sequence ID" value="KGE19533.1"/>
    <property type="molecule type" value="Genomic_DNA"/>
</dbReference>
<dbReference type="Proteomes" id="UP000029734">
    <property type="component" value="Unassembled WGS sequence"/>
</dbReference>
<comment type="caution">
    <text evidence="1">The sequence shown here is derived from an EMBL/GenBank/DDBJ whole genome shotgun (WGS) entry which is preliminary data.</text>
</comment>
<accession>A0A098MBV1</accession>
<dbReference type="OrthoDB" id="2658004at2"/>
<proteinExistence type="predicted"/>
<dbReference type="RefSeq" id="WP_036650545.1">
    <property type="nucleotide sequence ID" value="NZ_JQCR01000002.1"/>
</dbReference>
<dbReference type="eggNOG" id="ENOG50305V0">
    <property type="taxonomic scope" value="Bacteria"/>
</dbReference>